<proteinExistence type="predicted"/>
<reference evidence="1" key="1">
    <citation type="journal article" date="2021" name="New Phytol.">
        <title>Evolutionary innovations through gain and loss of genes in the ectomycorrhizal Boletales.</title>
        <authorList>
            <person name="Wu G."/>
            <person name="Miyauchi S."/>
            <person name="Morin E."/>
            <person name="Kuo A."/>
            <person name="Drula E."/>
            <person name="Varga T."/>
            <person name="Kohler A."/>
            <person name="Feng B."/>
            <person name="Cao Y."/>
            <person name="Lipzen A."/>
            <person name="Daum C."/>
            <person name="Hundley H."/>
            <person name="Pangilinan J."/>
            <person name="Johnson J."/>
            <person name="Barry K."/>
            <person name="LaButti K."/>
            <person name="Ng V."/>
            <person name="Ahrendt S."/>
            <person name="Min B."/>
            <person name="Choi I.G."/>
            <person name="Park H."/>
            <person name="Plett J.M."/>
            <person name="Magnuson J."/>
            <person name="Spatafora J.W."/>
            <person name="Nagy L.G."/>
            <person name="Henrissat B."/>
            <person name="Grigoriev I.V."/>
            <person name="Yang Z.L."/>
            <person name="Xu J."/>
            <person name="Martin F.M."/>
        </authorList>
    </citation>
    <scope>NUCLEOTIDE SEQUENCE</scope>
    <source>
        <strain evidence="1">KUC20120723A-06</strain>
    </source>
</reference>
<dbReference type="EMBL" id="MU266913">
    <property type="protein sequence ID" value="KAH7917870.1"/>
    <property type="molecule type" value="Genomic_DNA"/>
</dbReference>
<name>A0ACB8AX98_9AGAM</name>
<comment type="caution">
    <text evidence="1">The sequence shown here is derived from an EMBL/GenBank/DDBJ whole genome shotgun (WGS) entry which is preliminary data.</text>
</comment>
<gene>
    <name evidence="1" type="ORF">BV22DRAFT_1135052</name>
</gene>
<accession>A0ACB8AX98</accession>
<evidence type="ECO:0000313" key="1">
    <source>
        <dbReference type="EMBL" id="KAH7917870.1"/>
    </source>
</evidence>
<protein>
    <submittedName>
        <fullName evidence="1">Uncharacterized protein</fullName>
    </submittedName>
</protein>
<organism evidence="1 2">
    <name type="scientific">Leucogyrophana mollusca</name>
    <dbReference type="NCBI Taxonomy" id="85980"/>
    <lineage>
        <taxon>Eukaryota</taxon>
        <taxon>Fungi</taxon>
        <taxon>Dikarya</taxon>
        <taxon>Basidiomycota</taxon>
        <taxon>Agaricomycotina</taxon>
        <taxon>Agaricomycetes</taxon>
        <taxon>Agaricomycetidae</taxon>
        <taxon>Boletales</taxon>
        <taxon>Boletales incertae sedis</taxon>
        <taxon>Leucogyrophana</taxon>
    </lineage>
</organism>
<sequence>MGTRLTGLATEIKATGIPEASVFSNTQFYIQVKVGSVNKKTAVAKSASREVQWDSPFYFDVNGPASFKAEIYSHSLLGDTCFRKTSEVTIENLVISGAAQPVRMNVYDPQSDPRTAVGILEFSIVSYIVNPRLKGRQEDLSQKKSARFSGFRQFFKKQAPMPIKDIERSRSPPPSPMLNVERPAHSRAGSVRSRAESHLKVAMQEATPGLDDTRRSVTPVPTLKVEGEIIDDAQTVDWNEQAPPTPSRRQKLLDGQMGVLLRGLA</sequence>
<keyword evidence="2" id="KW-1185">Reference proteome</keyword>
<evidence type="ECO:0000313" key="2">
    <source>
        <dbReference type="Proteomes" id="UP000790709"/>
    </source>
</evidence>
<dbReference type="Proteomes" id="UP000790709">
    <property type="component" value="Unassembled WGS sequence"/>
</dbReference>